<dbReference type="PANTHER" id="PTHR42686:SF1">
    <property type="entry name" value="GH17980P-RELATED"/>
    <property type="match status" value="1"/>
</dbReference>
<feature type="domain" description="NADP-dependent oxidoreductase" evidence="1">
    <location>
        <begin position="18"/>
        <end position="315"/>
    </location>
</feature>
<reference evidence="2 3" key="1">
    <citation type="submission" date="2016-10" db="EMBL/GenBank/DDBJ databases">
        <authorList>
            <person name="de Groot N.N."/>
        </authorList>
    </citation>
    <scope>NUCLEOTIDE SEQUENCE [LARGE SCALE GENOMIC DNA]</scope>
    <source>
        <strain evidence="2 3">U95</strain>
    </source>
</reference>
<dbReference type="GO" id="GO:0016491">
    <property type="term" value="F:oxidoreductase activity"/>
    <property type="evidence" value="ECO:0007669"/>
    <property type="project" value="InterPro"/>
</dbReference>
<dbReference type="InterPro" id="IPR036812">
    <property type="entry name" value="NAD(P)_OxRdtase_dom_sf"/>
</dbReference>
<evidence type="ECO:0000313" key="2">
    <source>
        <dbReference type="EMBL" id="SCZ57046.1"/>
    </source>
</evidence>
<sequence>MKMELRPVGQTDLSVTSLSFGASSIGNMGQVVSEQATTDVLAHAWRAGIRYFDTAPHYGRGLSETRLGRYLSTKPRDEFVLSTKVGRVLFPGPALEEADGFMNPLPNAVRYDYSADGIMESFEGSCKRLGTSNVEILFVHDIGDITHGAEEGHRHFEDLMGSGFQALKDLKQSGRVQAIGLGVNETQVCLDVMEQETLDVILLAGRLTLLDRQAEENLLAKCKDQGTSLVLGGIFNSGILATGPKPGAWFDYAPASEAVLEKVRALEERAQNSGLSLAEASVQFALLHPAACSVLLGTGKVSSLQRNMDAAVLDLDGPALEFVTT</sequence>
<dbReference type="SUPFAM" id="SSF51430">
    <property type="entry name" value="NAD(P)-linked oxidoreductase"/>
    <property type="match status" value="1"/>
</dbReference>
<gene>
    <name evidence="2" type="ORF">SAMN04488118_10320</name>
</gene>
<dbReference type="GO" id="GO:0005829">
    <property type="term" value="C:cytosol"/>
    <property type="evidence" value="ECO:0007669"/>
    <property type="project" value="TreeGrafter"/>
</dbReference>
<evidence type="ECO:0000259" key="1">
    <source>
        <dbReference type="Pfam" id="PF00248"/>
    </source>
</evidence>
<proteinExistence type="predicted"/>
<dbReference type="AlphaFoldDB" id="A0A1G5Q674"/>
<organism evidence="2 3">
    <name type="scientific">Epibacterium ulvae</name>
    <dbReference type="NCBI Taxonomy" id="1156985"/>
    <lineage>
        <taxon>Bacteria</taxon>
        <taxon>Pseudomonadati</taxon>
        <taxon>Pseudomonadota</taxon>
        <taxon>Alphaproteobacteria</taxon>
        <taxon>Rhodobacterales</taxon>
        <taxon>Roseobacteraceae</taxon>
        <taxon>Epibacterium</taxon>
    </lineage>
</organism>
<dbReference type="RefSeq" id="WP_282078479.1">
    <property type="nucleotide sequence ID" value="NZ_CANLDO010000013.1"/>
</dbReference>
<dbReference type="EMBL" id="FMWG01000003">
    <property type="protein sequence ID" value="SCZ57046.1"/>
    <property type="molecule type" value="Genomic_DNA"/>
</dbReference>
<dbReference type="PANTHER" id="PTHR42686">
    <property type="entry name" value="GH17980P-RELATED"/>
    <property type="match status" value="1"/>
</dbReference>
<name>A0A1G5Q674_9RHOB</name>
<dbReference type="Proteomes" id="UP000198767">
    <property type="component" value="Unassembled WGS sequence"/>
</dbReference>
<keyword evidence="3" id="KW-1185">Reference proteome</keyword>
<dbReference type="Pfam" id="PF00248">
    <property type="entry name" value="Aldo_ket_red"/>
    <property type="match status" value="1"/>
</dbReference>
<dbReference type="STRING" id="1156985.SAMN04488118_10320"/>
<accession>A0A1G5Q674</accession>
<dbReference type="InterPro" id="IPR023210">
    <property type="entry name" value="NADP_OxRdtase_dom"/>
</dbReference>
<dbReference type="Gene3D" id="3.20.20.100">
    <property type="entry name" value="NADP-dependent oxidoreductase domain"/>
    <property type="match status" value="1"/>
</dbReference>
<evidence type="ECO:0000313" key="3">
    <source>
        <dbReference type="Proteomes" id="UP000198767"/>
    </source>
</evidence>
<protein>
    <submittedName>
        <fullName evidence="2">D-threo-aldose 1-dehydrogenase</fullName>
    </submittedName>
</protein>
<dbReference type="InterPro" id="IPR020471">
    <property type="entry name" value="AKR"/>
</dbReference>